<dbReference type="InterPro" id="IPR015947">
    <property type="entry name" value="PUA-like_sf"/>
</dbReference>
<dbReference type="Pfam" id="PF18130">
    <property type="entry name" value="ATPgrasp_N"/>
    <property type="match status" value="1"/>
</dbReference>
<sequence>MGKAVRKEEQEEEAEYTIKPQAVTPKLDTSKWPLLLKNYDRLNVRTGHYTPIPSGFTPLKRPLLDYIRYGVINLDKPANPSSHEVVAWIRRILRVEKTGHSGTLDPKVTGNLIVCVERATRLVKSQQGAGKEYVCVARLHGAPEGGLARVSRGLSSLTGALFQRPPLISAVKRQLRVRTIYESKLLQYDEERQLVVFWTSCEAGTYIRTLCVHLGLMLGVGAHMQELRRVRSGIMGERQNMVTMHDVLDAQWVYDNYKDETYLRRTIMPLEVVLTNYKRLVVKDSAVNAICYGAKFMIPGLLRFENGVEVDDEVVLMTTKGEAIAIGISQMTTSVMATVDHGCVAKIKRVIMERDTYPRRWGLGPMAQKKKQLVAEGKLDKHGRPNENTPKEYLRSLPDVQAGAAAAAAPAQDGAAEPGDAATASAPAVEAAAPVANGAAEAPAGEKAKKAKKDKADKRKRKSPEATAAEGSPPADYELNPYRRRGGEERVPTPASSVDDKLRWQSLGKASLHSNFMGSSLLGSLPQGLSMAERTKILQSTPLSPTLNLLSSMPSDRVTSRSMEGRRLRRHVLRGAVIVFVTAGYSGKRFIYEKAKELGVRSVIVDGPDSWSQSMVKEGMVQRFVGIDFSDADTIFDRCLAAINKIKQDFGEVDGVCTFCEMAVPLVTRLAEKLGLPGNSPQAVDAARDKHSTRAVMKAAGLPTPRNTLVSEPEDVKKAAKEVGFPAVIKPIYGAASIGVVRVNTLEDLEETYVRVQKEMSGARIVAGALQQADEDEGEADASNASSWIKTTLMLEEYLDGPEVDVDIIVSEGEAVYGAITDNWPTVEPYFNETGSNCPSILPASQQRELMDLAVASVHALGLQMGVFHVELKYTTHGPRLIEVNCRMGGGPVRATNLLVWGVDLVEEQLLCSAGIPSRPPIAAKPLMYIAEYSVNAKVSGRVKNVDFCKDWEDHPDVLYVRPLVNKGQKVTAVTDGMPTWVAELMVKKPSVEEAIEFVTAIEQGLVIPVEHPYACWAAPDKVDVLVVGGGGREHALAWKLAQSPLCDQLFVAPGNPGTAAEAGVTNVPDLNVDDNSAVVRWCAERGIGLVTVGPEAPLVAGLTDALRSAGIRAFGPSAAAAQLEGSKAFLKGVCLEYGIPTAQYQRFRDAAAAKEYVRRQGTPIVVKADGLAAGKGVVVAHDEQAALAAVDAILVERRFGDAGDEVIIEEFLEGEEASFFALVDGTTCVALASAQDHKAVGEGDTGPNTGGMGAYSPAPIITSEVEAQVMRDIVQRTADAMLDRGIPFSGVLFAGLMVKDGKAKLLEHNLKWSPHPALTVVMAAEGYPGAFEKGTRIGNLGAVSNAKVFHAGTSVDNGGCLVASGGRVLGVTAAGHSVRQAQARAYQAVDVIDWPQGFCRRDIGWRAIS</sequence>
<dbReference type="SUPFAM" id="SSF56059">
    <property type="entry name" value="Glutathione synthetase ATP-binding domain-like"/>
    <property type="match status" value="2"/>
</dbReference>
<dbReference type="EC" id="6.3.4.13" evidence="3"/>
<evidence type="ECO:0000256" key="5">
    <source>
        <dbReference type="ARBA" id="ARBA00022723"/>
    </source>
</evidence>
<dbReference type="EMBL" id="JALJOU010000059">
    <property type="protein sequence ID" value="KAK9827286.1"/>
    <property type="molecule type" value="Genomic_DNA"/>
</dbReference>
<dbReference type="Gene3D" id="3.30.1490.20">
    <property type="entry name" value="ATP-grasp fold, A domain"/>
    <property type="match status" value="1"/>
</dbReference>
<evidence type="ECO:0000256" key="6">
    <source>
        <dbReference type="ARBA" id="ARBA00022741"/>
    </source>
</evidence>
<feature type="region of interest" description="Disordered" evidence="12">
    <location>
        <begin position="372"/>
        <end position="392"/>
    </location>
</feature>
<keyword evidence="7" id="KW-0658">Purine biosynthesis</keyword>
<dbReference type="NCBIfam" id="TIGR00451">
    <property type="entry name" value="unchar_dom_2"/>
    <property type="match status" value="1"/>
</dbReference>
<dbReference type="InterPro" id="IPR020103">
    <property type="entry name" value="PsdUridine_synth_cat_dom_sf"/>
</dbReference>
<comment type="pathway">
    <text evidence="1">Purine metabolism; IMP biosynthesis via de novo pathway; N(1)-(5-phospho-D-ribosyl)glycinamide from 5-phospho-alpha-D-ribose 1-diphosphate: step 2/2.</text>
</comment>
<dbReference type="FunFam" id="3.30.2350.10:FF:000001">
    <property type="entry name" value="H/ACA ribonucleoprotein complex subunit CBF5"/>
    <property type="match status" value="1"/>
</dbReference>
<dbReference type="Pfam" id="PF01472">
    <property type="entry name" value="PUA"/>
    <property type="match status" value="1"/>
</dbReference>
<dbReference type="GO" id="GO:0004637">
    <property type="term" value="F:phosphoribosylamine-glycine ligase activity"/>
    <property type="evidence" value="ECO:0007669"/>
    <property type="project" value="UniProtKB-EC"/>
</dbReference>
<dbReference type="FunFam" id="3.30.1490.20:FF:000006">
    <property type="entry name" value="phosphoribosylamine--glycine ligase, chloroplastic-like"/>
    <property type="match status" value="1"/>
</dbReference>
<evidence type="ECO:0000256" key="8">
    <source>
        <dbReference type="ARBA" id="ARBA00022840"/>
    </source>
</evidence>
<feature type="compositionally biased region" description="Basic and acidic residues" evidence="12">
    <location>
        <begin position="377"/>
        <end position="392"/>
    </location>
</feature>
<organism evidence="14 15">
    <name type="scientific">Elliptochloris bilobata</name>
    <dbReference type="NCBI Taxonomy" id="381761"/>
    <lineage>
        <taxon>Eukaryota</taxon>
        <taxon>Viridiplantae</taxon>
        <taxon>Chlorophyta</taxon>
        <taxon>core chlorophytes</taxon>
        <taxon>Trebouxiophyceae</taxon>
        <taxon>Trebouxiophyceae incertae sedis</taxon>
        <taxon>Elliptochloris clade</taxon>
        <taxon>Elliptochloris</taxon>
    </lineage>
</organism>
<comment type="similarity">
    <text evidence="2">Belongs to the pseudouridine synthase TruB family.</text>
</comment>
<feature type="compositionally biased region" description="Basic residues" evidence="12">
    <location>
        <begin position="449"/>
        <end position="462"/>
    </location>
</feature>
<dbReference type="Proteomes" id="UP001445335">
    <property type="component" value="Unassembled WGS sequence"/>
</dbReference>
<dbReference type="PROSITE" id="PS50975">
    <property type="entry name" value="ATP_GRASP"/>
    <property type="match status" value="2"/>
</dbReference>
<dbReference type="HAMAP" id="MF_00138">
    <property type="entry name" value="GARS"/>
    <property type="match status" value="1"/>
</dbReference>
<feature type="region of interest" description="Disordered" evidence="12">
    <location>
        <begin position="404"/>
        <end position="499"/>
    </location>
</feature>
<dbReference type="InterPro" id="IPR000115">
    <property type="entry name" value="PRibGlycinamide_synth"/>
</dbReference>
<dbReference type="SMART" id="SM01136">
    <property type="entry name" value="DKCLD"/>
    <property type="match status" value="1"/>
</dbReference>
<dbReference type="Gene3D" id="2.30.130.10">
    <property type="entry name" value="PUA domain"/>
    <property type="match status" value="1"/>
</dbReference>
<dbReference type="GO" id="GO:0006164">
    <property type="term" value="P:purine nucleotide biosynthetic process"/>
    <property type="evidence" value="ECO:0007669"/>
    <property type="project" value="UniProtKB-KW"/>
</dbReference>
<evidence type="ECO:0000256" key="4">
    <source>
        <dbReference type="ARBA" id="ARBA00022598"/>
    </source>
</evidence>
<dbReference type="SMART" id="SM01209">
    <property type="entry name" value="GARS_A"/>
    <property type="match status" value="1"/>
</dbReference>
<evidence type="ECO:0000256" key="7">
    <source>
        <dbReference type="ARBA" id="ARBA00022755"/>
    </source>
</evidence>
<keyword evidence="5" id="KW-0479">Metal-binding</keyword>
<dbReference type="GO" id="GO:0031429">
    <property type="term" value="C:box H/ACA snoRNP complex"/>
    <property type="evidence" value="ECO:0007669"/>
    <property type="project" value="TreeGrafter"/>
</dbReference>
<dbReference type="PROSITE" id="PS50890">
    <property type="entry name" value="PUA"/>
    <property type="match status" value="1"/>
</dbReference>
<name>A0AAW1R1I4_9CHLO</name>
<dbReference type="PANTHER" id="PTHR23127:SF0">
    <property type="entry name" value="H_ACA RIBONUCLEOPROTEIN COMPLEX SUBUNIT DKC1"/>
    <property type="match status" value="1"/>
</dbReference>
<dbReference type="InterPro" id="IPR004802">
    <property type="entry name" value="tRNA_PsdUridine_synth_B_fam"/>
</dbReference>
<dbReference type="PANTHER" id="PTHR23127">
    <property type="entry name" value="CENTROMERE/MICROTUBULE BINDING PROTEIN CBF5"/>
    <property type="match status" value="1"/>
</dbReference>
<dbReference type="Pfam" id="PF02843">
    <property type="entry name" value="GARS_C"/>
    <property type="match status" value="1"/>
</dbReference>
<dbReference type="Pfam" id="PF08068">
    <property type="entry name" value="DKCLD"/>
    <property type="match status" value="1"/>
</dbReference>
<keyword evidence="8 11" id="KW-0067">ATP-binding</keyword>
<dbReference type="CDD" id="cd21148">
    <property type="entry name" value="PUA_Cbf5"/>
    <property type="match status" value="1"/>
</dbReference>
<dbReference type="SMART" id="SM01210">
    <property type="entry name" value="GARS_C"/>
    <property type="match status" value="1"/>
</dbReference>
<dbReference type="InterPro" id="IPR016185">
    <property type="entry name" value="PreATP-grasp_dom_sf"/>
</dbReference>
<feature type="domain" description="ATP-grasp" evidence="13">
    <location>
        <begin position="1132"/>
        <end position="1339"/>
    </location>
</feature>
<dbReference type="Pfam" id="PF01071">
    <property type="entry name" value="GARS_A"/>
    <property type="match status" value="1"/>
</dbReference>
<dbReference type="InterPro" id="IPR002478">
    <property type="entry name" value="PUA"/>
</dbReference>
<dbReference type="Pfam" id="PF13535">
    <property type="entry name" value="ATP-grasp_4"/>
    <property type="match status" value="1"/>
</dbReference>
<evidence type="ECO:0000256" key="3">
    <source>
        <dbReference type="ARBA" id="ARBA00013255"/>
    </source>
</evidence>
<dbReference type="SUPFAM" id="SSF51246">
    <property type="entry name" value="Rudiment single hybrid motif"/>
    <property type="match status" value="1"/>
</dbReference>
<dbReference type="GO" id="GO:1990481">
    <property type="term" value="P:mRNA pseudouridine synthesis"/>
    <property type="evidence" value="ECO:0007669"/>
    <property type="project" value="TreeGrafter"/>
</dbReference>
<keyword evidence="6 11" id="KW-0547">Nucleotide-binding</keyword>
<evidence type="ECO:0000256" key="1">
    <source>
        <dbReference type="ARBA" id="ARBA00005174"/>
    </source>
</evidence>
<evidence type="ECO:0000256" key="2">
    <source>
        <dbReference type="ARBA" id="ARBA00008999"/>
    </source>
</evidence>
<evidence type="ECO:0000313" key="14">
    <source>
        <dbReference type="EMBL" id="KAK9827286.1"/>
    </source>
</evidence>
<dbReference type="InterPro" id="IPR041472">
    <property type="entry name" value="BL00235/CARNS1_N"/>
</dbReference>
<dbReference type="InterPro" id="IPR012960">
    <property type="entry name" value="Dyskerin-like"/>
</dbReference>
<dbReference type="GO" id="GO:0000495">
    <property type="term" value="P:box H/ACA sno(s)RNA 3'-end processing"/>
    <property type="evidence" value="ECO:0007669"/>
    <property type="project" value="TreeGrafter"/>
</dbReference>
<dbReference type="NCBIfam" id="TIGR00425">
    <property type="entry name" value="CBF5"/>
    <property type="match status" value="1"/>
</dbReference>
<feature type="domain" description="ATP-grasp" evidence="13">
    <location>
        <begin position="694"/>
        <end position="914"/>
    </location>
</feature>
<evidence type="ECO:0000256" key="11">
    <source>
        <dbReference type="PROSITE-ProRule" id="PRU00409"/>
    </source>
</evidence>
<dbReference type="SUPFAM" id="SSF55120">
    <property type="entry name" value="Pseudouridine synthase"/>
    <property type="match status" value="1"/>
</dbReference>
<dbReference type="Gene3D" id="3.30.2350.10">
    <property type="entry name" value="Pseudouridine synthase"/>
    <property type="match status" value="1"/>
</dbReference>
<dbReference type="InterPro" id="IPR011761">
    <property type="entry name" value="ATP-grasp"/>
</dbReference>
<dbReference type="Pfam" id="PF16198">
    <property type="entry name" value="TruB_C_2"/>
    <property type="match status" value="1"/>
</dbReference>
<dbReference type="GO" id="GO:0009982">
    <property type="term" value="F:pseudouridine synthase activity"/>
    <property type="evidence" value="ECO:0007669"/>
    <property type="project" value="InterPro"/>
</dbReference>
<dbReference type="SUPFAM" id="SSF88697">
    <property type="entry name" value="PUA domain-like"/>
    <property type="match status" value="1"/>
</dbReference>
<feature type="compositionally biased region" description="Low complexity" evidence="12">
    <location>
        <begin position="404"/>
        <end position="445"/>
    </location>
</feature>
<keyword evidence="4" id="KW-0436">Ligase</keyword>
<dbReference type="InterPro" id="IPR032819">
    <property type="entry name" value="TruB_C"/>
</dbReference>
<dbReference type="InterPro" id="IPR020561">
    <property type="entry name" value="PRibGlycinamid_synth_ATP-grasp"/>
</dbReference>
<reference evidence="14 15" key="1">
    <citation type="journal article" date="2024" name="Nat. Commun.">
        <title>Phylogenomics reveals the evolutionary origins of lichenization in chlorophyte algae.</title>
        <authorList>
            <person name="Puginier C."/>
            <person name="Libourel C."/>
            <person name="Otte J."/>
            <person name="Skaloud P."/>
            <person name="Haon M."/>
            <person name="Grisel S."/>
            <person name="Petersen M."/>
            <person name="Berrin J.G."/>
            <person name="Delaux P.M."/>
            <person name="Dal Grande F."/>
            <person name="Keller J."/>
        </authorList>
    </citation>
    <scope>NUCLEOTIDE SEQUENCE [LARGE SCALE GENOMIC DNA]</scope>
    <source>
        <strain evidence="14 15">SAG 245.80</strain>
    </source>
</reference>
<dbReference type="Gene3D" id="3.30.470.20">
    <property type="entry name" value="ATP-grasp fold, B domain"/>
    <property type="match status" value="2"/>
</dbReference>
<keyword evidence="15" id="KW-1185">Reference proteome</keyword>
<accession>A0AAW1R1I4</accession>
<dbReference type="CDD" id="cd02572">
    <property type="entry name" value="PseudoU_synth_hDyskerin"/>
    <property type="match status" value="1"/>
</dbReference>
<gene>
    <name evidence="14" type="ORF">WJX81_000151</name>
</gene>
<comment type="caution">
    <text evidence="14">The sequence shown here is derived from an EMBL/GenBank/DDBJ whole genome shotgun (WGS) entry which is preliminary data.</text>
</comment>
<dbReference type="SMART" id="SM00359">
    <property type="entry name" value="PUA"/>
    <property type="match status" value="1"/>
</dbReference>
<dbReference type="InterPro" id="IPR020562">
    <property type="entry name" value="PRibGlycinamide_synth_N"/>
</dbReference>
<evidence type="ECO:0000256" key="10">
    <source>
        <dbReference type="ARBA" id="ARBA00023235"/>
    </source>
</evidence>
<dbReference type="SUPFAM" id="SSF52440">
    <property type="entry name" value="PreATP-grasp domain"/>
    <property type="match status" value="1"/>
</dbReference>
<dbReference type="GO" id="GO:0003723">
    <property type="term" value="F:RNA binding"/>
    <property type="evidence" value="ECO:0007669"/>
    <property type="project" value="InterPro"/>
</dbReference>
<dbReference type="InterPro" id="IPR036974">
    <property type="entry name" value="PUA_sf"/>
</dbReference>
<keyword evidence="10" id="KW-0413">Isomerase</keyword>
<dbReference type="GO" id="GO:0046872">
    <property type="term" value="F:metal ion binding"/>
    <property type="evidence" value="ECO:0007669"/>
    <property type="project" value="UniProtKB-KW"/>
</dbReference>
<dbReference type="InterPro" id="IPR037123">
    <property type="entry name" value="PRibGlycinamide_synth_C_sf"/>
</dbReference>
<dbReference type="NCBIfam" id="NF003280">
    <property type="entry name" value="PRK04270.1"/>
    <property type="match status" value="1"/>
</dbReference>
<evidence type="ECO:0000313" key="15">
    <source>
        <dbReference type="Proteomes" id="UP001445335"/>
    </source>
</evidence>
<dbReference type="FunFam" id="3.40.50.20:FF:000006">
    <property type="entry name" value="Phosphoribosylamine--glycine ligase, chloroplastic"/>
    <property type="match status" value="1"/>
</dbReference>
<dbReference type="InterPro" id="IPR002501">
    <property type="entry name" value="PsdUridine_synth_N"/>
</dbReference>
<dbReference type="GO" id="GO:0005524">
    <property type="term" value="F:ATP binding"/>
    <property type="evidence" value="ECO:0007669"/>
    <property type="project" value="UniProtKB-UniRule"/>
</dbReference>
<dbReference type="GO" id="GO:0031120">
    <property type="term" value="P:snRNA pseudouridine synthesis"/>
    <property type="evidence" value="ECO:0007669"/>
    <property type="project" value="TreeGrafter"/>
</dbReference>
<dbReference type="Pfam" id="PF01509">
    <property type="entry name" value="TruB_N"/>
    <property type="match status" value="1"/>
</dbReference>
<dbReference type="InterPro" id="IPR004521">
    <property type="entry name" value="Uncharacterised_CHP00451"/>
</dbReference>
<keyword evidence="9" id="KW-0464">Manganese</keyword>
<protein>
    <recommendedName>
        <fullName evidence="3">phosphoribosylamine--glycine ligase</fullName>
        <ecNumber evidence="3">6.3.4.13</ecNumber>
    </recommendedName>
</protein>
<dbReference type="FunFam" id="3.90.600.10:FF:000001">
    <property type="entry name" value="Trifunctional purine biosynthetic protein adenosine-3"/>
    <property type="match status" value="1"/>
</dbReference>
<dbReference type="GO" id="GO:0031118">
    <property type="term" value="P:rRNA pseudouridine synthesis"/>
    <property type="evidence" value="ECO:0007669"/>
    <property type="project" value="TreeGrafter"/>
</dbReference>
<dbReference type="InterPro" id="IPR013815">
    <property type="entry name" value="ATP_grasp_subdomain_1"/>
</dbReference>
<dbReference type="GO" id="GO:0009113">
    <property type="term" value="P:purine nucleobase biosynthetic process"/>
    <property type="evidence" value="ECO:0007669"/>
    <property type="project" value="InterPro"/>
</dbReference>
<proteinExistence type="inferred from homology"/>
<dbReference type="NCBIfam" id="TIGR00877">
    <property type="entry name" value="purD"/>
    <property type="match status" value="1"/>
</dbReference>
<evidence type="ECO:0000256" key="9">
    <source>
        <dbReference type="ARBA" id="ARBA00023211"/>
    </source>
</evidence>
<evidence type="ECO:0000259" key="13">
    <source>
        <dbReference type="PROSITE" id="PS50975"/>
    </source>
</evidence>
<evidence type="ECO:0000256" key="12">
    <source>
        <dbReference type="SAM" id="MobiDB-lite"/>
    </source>
</evidence>
<dbReference type="Pfam" id="PF02844">
    <property type="entry name" value="GARS_N"/>
    <property type="match status" value="1"/>
</dbReference>
<dbReference type="InterPro" id="IPR020560">
    <property type="entry name" value="PRibGlycinamide_synth_C-dom"/>
</dbReference>
<dbReference type="Gene3D" id="3.90.600.10">
    <property type="entry name" value="Phosphoribosylglycinamide synthetase, C-terminal domain"/>
    <property type="match status" value="1"/>
</dbReference>
<dbReference type="Gene3D" id="3.40.50.20">
    <property type="match status" value="2"/>
</dbReference>
<dbReference type="InterPro" id="IPR011054">
    <property type="entry name" value="Rudment_hybrid_motif"/>
</dbReference>